<evidence type="ECO:0000313" key="2">
    <source>
        <dbReference type="EMBL" id="EJK51746.1"/>
    </source>
</evidence>
<dbReference type="EMBL" id="AGNL01041091">
    <property type="protein sequence ID" value="EJK51746.1"/>
    <property type="molecule type" value="Genomic_DNA"/>
</dbReference>
<reference evidence="2 3" key="1">
    <citation type="journal article" date="2012" name="Genome Biol.">
        <title>Genome and low-iron response of an oceanic diatom adapted to chronic iron limitation.</title>
        <authorList>
            <person name="Lommer M."/>
            <person name="Specht M."/>
            <person name="Roy A.S."/>
            <person name="Kraemer L."/>
            <person name="Andreson R."/>
            <person name="Gutowska M.A."/>
            <person name="Wolf J."/>
            <person name="Bergner S.V."/>
            <person name="Schilhabel M.B."/>
            <person name="Klostermeier U.C."/>
            <person name="Beiko R.G."/>
            <person name="Rosenstiel P."/>
            <person name="Hippler M."/>
            <person name="Laroche J."/>
        </authorList>
    </citation>
    <scope>NUCLEOTIDE SEQUENCE [LARGE SCALE GENOMIC DNA]</scope>
    <source>
        <strain evidence="2 3">CCMP1005</strain>
    </source>
</reference>
<sequence>MAFLALCENPCLSAASPGPRSPPPPASTPLSLHLAVTRSLTPTSSLRKSPPLSSLSAACTRTVGSEVAPRGALAARLPPFRATPRHVPKEQPLWMGNVGHRWYDQGQLVLAGGGAGPSFSCREQSSSPSSTMACDLVLQHGTAIARLFRDLLSSPPRLKGYQDAVEEMKRGECGSHLQSSDNEADERPTQNSADEAQRGIAVVPHGPPEGGLVMQSPPNSPVVSFATPLFRQNGGERTGLIPARAAIPFASESRRSGRRTLLSGSSQVTLRGGLPRRPDGSTVSPPRTDRAIPSAPSPSRRRDGTPT</sequence>
<evidence type="ECO:0000256" key="1">
    <source>
        <dbReference type="SAM" id="MobiDB-lite"/>
    </source>
</evidence>
<feature type="region of interest" description="Disordered" evidence="1">
    <location>
        <begin position="171"/>
        <end position="194"/>
    </location>
</feature>
<proteinExistence type="predicted"/>
<protein>
    <submittedName>
        <fullName evidence="2">Uncharacterized protein</fullName>
    </submittedName>
</protein>
<feature type="region of interest" description="Disordered" evidence="1">
    <location>
        <begin position="251"/>
        <end position="307"/>
    </location>
</feature>
<dbReference type="Proteomes" id="UP000266841">
    <property type="component" value="Unassembled WGS sequence"/>
</dbReference>
<comment type="caution">
    <text evidence="2">The sequence shown here is derived from an EMBL/GenBank/DDBJ whole genome shotgun (WGS) entry which is preliminary data.</text>
</comment>
<gene>
    <name evidence="2" type="ORF">THAOC_29057</name>
</gene>
<organism evidence="2 3">
    <name type="scientific">Thalassiosira oceanica</name>
    <name type="common">Marine diatom</name>
    <dbReference type="NCBI Taxonomy" id="159749"/>
    <lineage>
        <taxon>Eukaryota</taxon>
        <taxon>Sar</taxon>
        <taxon>Stramenopiles</taxon>
        <taxon>Ochrophyta</taxon>
        <taxon>Bacillariophyta</taxon>
        <taxon>Coscinodiscophyceae</taxon>
        <taxon>Thalassiosirophycidae</taxon>
        <taxon>Thalassiosirales</taxon>
        <taxon>Thalassiosiraceae</taxon>
        <taxon>Thalassiosira</taxon>
    </lineage>
</organism>
<accession>K0RS72</accession>
<evidence type="ECO:0000313" key="3">
    <source>
        <dbReference type="Proteomes" id="UP000266841"/>
    </source>
</evidence>
<keyword evidence="3" id="KW-1185">Reference proteome</keyword>
<dbReference type="AlphaFoldDB" id="K0RS72"/>
<name>K0RS72_THAOC</name>